<evidence type="ECO:0000313" key="1">
    <source>
        <dbReference type="EMBL" id="JAE35705.1"/>
    </source>
</evidence>
<reference evidence="1" key="1">
    <citation type="submission" date="2014-09" db="EMBL/GenBank/DDBJ databases">
        <authorList>
            <person name="Magalhaes I.L.F."/>
            <person name="Oliveira U."/>
            <person name="Santos F.R."/>
            <person name="Vidigal T.H.D.A."/>
            <person name="Brescovit A.D."/>
            <person name="Santos A.J."/>
        </authorList>
    </citation>
    <scope>NUCLEOTIDE SEQUENCE</scope>
    <source>
        <tissue evidence="1">Shoot tissue taken approximately 20 cm above the soil surface</tissue>
    </source>
</reference>
<reference evidence="1" key="2">
    <citation type="journal article" date="2015" name="Data Brief">
        <title>Shoot transcriptome of the giant reed, Arundo donax.</title>
        <authorList>
            <person name="Barrero R.A."/>
            <person name="Guerrero F.D."/>
            <person name="Moolhuijzen P."/>
            <person name="Goolsby J.A."/>
            <person name="Tidwell J."/>
            <person name="Bellgard S.E."/>
            <person name="Bellgard M.I."/>
        </authorList>
    </citation>
    <scope>NUCLEOTIDE SEQUENCE</scope>
    <source>
        <tissue evidence="1">Shoot tissue taken approximately 20 cm above the soil surface</tissue>
    </source>
</reference>
<organism evidence="1">
    <name type="scientific">Arundo donax</name>
    <name type="common">Giant reed</name>
    <name type="synonym">Donax arundinaceus</name>
    <dbReference type="NCBI Taxonomy" id="35708"/>
    <lineage>
        <taxon>Eukaryota</taxon>
        <taxon>Viridiplantae</taxon>
        <taxon>Streptophyta</taxon>
        <taxon>Embryophyta</taxon>
        <taxon>Tracheophyta</taxon>
        <taxon>Spermatophyta</taxon>
        <taxon>Magnoliopsida</taxon>
        <taxon>Liliopsida</taxon>
        <taxon>Poales</taxon>
        <taxon>Poaceae</taxon>
        <taxon>PACMAD clade</taxon>
        <taxon>Arundinoideae</taxon>
        <taxon>Arundineae</taxon>
        <taxon>Arundo</taxon>
    </lineage>
</organism>
<dbReference type="EMBL" id="GBRH01162191">
    <property type="protein sequence ID" value="JAE35705.1"/>
    <property type="molecule type" value="Transcribed_RNA"/>
</dbReference>
<proteinExistence type="predicted"/>
<sequence length="33" mass="3712">MGGRRKNRGARTLPCQMINLVFLFPPFVSMLCG</sequence>
<protein>
    <submittedName>
        <fullName evidence="1">Uncharacterized protein</fullName>
    </submittedName>
</protein>
<accession>A0A0A9HEX3</accession>
<name>A0A0A9HEX3_ARUDO</name>
<dbReference type="AlphaFoldDB" id="A0A0A9HEX3"/>